<proteinExistence type="predicted"/>
<dbReference type="AlphaFoldDB" id="A0A914E5G3"/>
<keyword evidence="1" id="KW-1185">Reference proteome</keyword>
<organism evidence="1 2">
    <name type="scientific">Acrobeloides nanus</name>
    <dbReference type="NCBI Taxonomy" id="290746"/>
    <lineage>
        <taxon>Eukaryota</taxon>
        <taxon>Metazoa</taxon>
        <taxon>Ecdysozoa</taxon>
        <taxon>Nematoda</taxon>
        <taxon>Chromadorea</taxon>
        <taxon>Rhabditida</taxon>
        <taxon>Tylenchina</taxon>
        <taxon>Cephalobomorpha</taxon>
        <taxon>Cephaloboidea</taxon>
        <taxon>Cephalobidae</taxon>
        <taxon>Acrobeloides</taxon>
    </lineage>
</organism>
<dbReference type="WBParaSite" id="ACRNAN_scaffold5605.g33162.t1">
    <property type="protein sequence ID" value="ACRNAN_scaffold5605.g33162.t1"/>
    <property type="gene ID" value="ACRNAN_scaffold5605.g33162"/>
</dbReference>
<protein>
    <submittedName>
        <fullName evidence="2">Uncharacterized protein</fullName>
    </submittedName>
</protein>
<accession>A0A914E5G3</accession>
<dbReference type="Proteomes" id="UP000887540">
    <property type="component" value="Unplaced"/>
</dbReference>
<sequence>MKVCASRNNFSGIPLICITVIIQGQTFEFVGIDLTMDVFSHGQLYVVDERVTLSCTLASSFSDSFPGIGSPVVIVRLELLVVFDPLDAVAFDADECVDAVLLEQPLTKVERVERHSSRHGFVLLAEVDANGQGYAYGLSGVVATSECQAVLRELQTCESLLSSNYGIKYED</sequence>
<evidence type="ECO:0000313" key="2">
    <source>
        <dbReference type="WBParaSite" id="ACRNAN_scaffold5605.g33162.t1"/>
    </source>
</evidence>
<name>A0A914E5G3_9BILA</name>
<reference evidence="2" key="1">
    <citation type="submission" date="2022-11" db="UniProtKB">
        <authorList>
            <consortium name="WormBaseParasite"/>
        </authorList>
    </citation>
    <scope>IDENTIFICATION</scope>
</reference>
<evidence type="ECO:0000313" key="1">
    <source>
        <dbReference type="Proteomes" id="UP000887540"/>
    </source>
</evidence>